<dbReference type="RefSeq" id="WP_380761578.1">
    <property type="nucleotide sequence ID" value="NZ_JBHSRF010000087.1"/>
</dbReference>
<evidence type="ECO:0000313" key="1">
    <source>
        <dbReference type="EMBL" id="MFC6086413.1"/>
    </source>
</evidence>
<gene>
    <name evidence="1" type="ORF">ACFP1K_34945</name>
</gene>
<sequence length="125" mass="12754">MRFFPRAAFAISAAVAVTVLSTGCSTLDKAQGCVEANKVISETAAKISGLINDPAAMEDALKDGASKLNDVADKAGNTTLNDALQNLADSLNKLDVNNAADAAQAAQKVATDAAQALRTVAEECT</sequence>
<organism evidence="1 2">
    <name type="scientific">Sphaerisporangium aureirubrum</name>
    <dbReference type="NCBI Taxonomy" id="1544736"/>
    <lineage>
        <taxon>Bacteria</taxon>
        <taxon>Bacillati</taxon>
        <taxon>Actinomycetota</taxon>
        <taxon>Actinomycetes</taxon>
        <taxon>Streptosporangiales</taxon>
        <taxon>Streptosporangiaceae</taxon>
        <taxon>Sphaerisporangium</taxon>
    </lineage>
</organism>
<dbReference type="EMBL" id="JBHSRF010000087">
    <property type="protein sequence ID" value="MFC6086413.1"/>
    <property type="molecule type" value="Genomic_DNA"/>
</dbReference>
<accession>A0ABW1NST1</accession>
<protein>
    <recommendedName>
        <fullName evidence="3">Secreted protein</fullName>
    </recommendedName>
</protein>
<proteinExistence type="predicted"/>
<dbReference type="PROSITE" id="PS51257">
    <property type="entry name" value="PROKAR_LIPOPROTEIN"/>
    <property type="match status" value="1"/>
</dbReference>
<name>A0ABW1NST1_9ACTN</name>
<reference evidence="2" key="1">
    <citation type="journal article" date="2019" name="Int. J. Syst. Evol. Microbiol.">
        <title>The Global Catalogue of Microorganisms (GCM) 10K type strain sequencing project: providing services to taxonomists for standard genome sequencing and annotation.</title>
        <authorList>
            <consortium name="The Broad Institute Genomics Platform"/>
            <consortium name="The Broad Institute Genome Sequencing Center for Infectious Disease"/>
            <person name="Wu L."/>
            <person name="Ma J."/>
        </authorList>
    </citation>
    <scope>NUCLEOTIDE SEQUENCE [LARGE SCALE GENOMIC DNA]</scope>
    <source>
        <strain evidence="2">JCM 30346</strain>
    </source>
</reference>
<dbReference type="Proteomes" id="UP001596137">
    <property type="component" value="Unassembled WGS sequence"/>
</dbReference>
<comment type="caution">
    <text evidence="1">The sequence shown here is derived from an EMBL/GenBank/DDBJ whole genome shotgun (WGS) entry which is preliminary data.</text>
</comment>
<evidence type="ECO:0000313" key="2">
    <source>
        <dbReference type="Proteomes" id="UP001596137"/>
    </source>
</evidence>
<keyword evidence="2" id="KW-1185">Reference proteome</keyword>
<evidence type="ECO:0008006" key="3">
    <source>
        <dbReference type="Google" id="ProtNLM"/>
    </source>
</evidence>